<dbReference type="Proteomes" id="UP000245429">
    <property type="component" value="Chromosome"/>
</dbReference>
<reference evidence="1 2" key="1">
    <citation type="submission" date="2018-05" db="EMBL/GenBank/DDBJ databases">
        <title>Flavobacterium sp. MEBiC07310.</title>
        <authorList>
            <person name="Baek K."/>
        </authorList>
    </citation>
    <scope>NUCLEOTIDE SEQUENCE [LARGE SCALE GENOMIC DNA]</scope>
    <source>
        <strain evidence="1 2">MEBiC07310</strain>
    </source>
</reference>
<sequence length="270" mass="31052">MKKTITLTICLISILMQSQVQTKKLKAVQIIEPQTFYLNGGTKSVLGGNSRIGFKIDLPPNTLEWYYAFTTEPNENKEQNIQLENQLRLILATTSVSNSLVSLIKIPKGIGLIDIYLTDRKGYDIFFEKDFWGIWKYKSPNHNIEGSVTSAKDGKVKIDDIRQGTHFLVIRNTSSHEGINVKLEVVAIIEETITDMNIWDKKNKDLIFNRLKHDIRKSFPFYSNKKIEEISICMMAKLTSELKPSDLNLMAEYELKSLTQKYFSDCQTRN</sequence>
<gene>
    <name evidence="1" type="ORF">DI487_08070</name>
</gene>
<dbReference type="AlphaFoldDB" id="A0A2U8QUL3"/>
<accession>A0A2U8QUL3</accession>
<organism evidence="1 2">
    <name type="scientific">Flavobacterium sediminis</name>
    <dbReference type="NCBI Taxonomy" id="2201181"/>
    <lineage>
        <taxon>Bacteria</taxon>
        <taxon>Pseudomonadati</taxon>
        <taxon>Bacteroidota</taxon>
        <taxon>Flavobacteriia</taxon>
        <taxon>Flavobacteriales</taxon>
        <taxon>Flavobacteriaceae</taxon>
        <taxon>Flavobacterium</taxon>
    </lineage>
</organism>
<keyword evidence="2" id="KW-1185">Reference proteome</keyword>
<proteinExistence type="predicted"/>
<evidence type="ECO:0000313" key="1">
    <source>
        <dbReference type="EMBL" id="AWM13823.1"/>
    </source>
</evidence>
<dbReference type="KEGG" id="fse:DI487_08070"/>
<dbReference type="EMBL" id="CP029463">
    <property type="protein sequence ID" value="AWM13823.1"/>
    <property type="molecule type" value="Genomic_DNA"/>
</dbReference>
<evidence type="ECO:0000313" key="2">
    <source>
        <dbReference type="Proteomes" id="UP000245429"/>
    </source>
</evidence>
<dbReference type="RefSeq" id="WP_109569190.1">
    <property type="nucleotide sequence ID" value="NZ_CP029463.1"/>
</dbReference>
<dbReference type="OrthoDB" id="926208at2"/>
<protein>
    <submittedName>
        <fullName evidence="1">Uncharacterized protein</fullName>
    </submittedName>
</protein>
<name>A0A2U8QUL3_9FLAO</name>